<dbReference type="AlphaFoldDB" id="A0ABD5WT10"/>
<evidence type="ECO:0000259" key="2">
    <source>
        <dbReference type="Pfam" id="PF13391"/>
    </source>
</evidence>
<proteinExistence type="predicted"/>
<protein>
    <submittedName>
        <fullName evidence="4">HNH endonuclease</fullName>
    </submittedName>
</protein>
<evidence type="ECO:0000313" key="4">
    <source>
        <dbReference type="EMBL" id="MFC7096063.1"/>
    </source>
</evidence>
<reference evidence="4 5" key="1">
    <citation type="journal article" date="2019" name="Int. J. Syst. Evol. Microbiol.">
        <title>The Global Catalogue of Microorganisms (GCM) 10K type strain sequencing project: providing services to taxonomists for standard genome sequencing and annotation.</title>
        <authorList>
            <consortium name="The Broad Institute Genomics Platform"/>
            <consortium name="The Broad Institute Genome Sequencing Center for Infectious Disease"/>
            <person name="Wu L."/>
            <person name="Ma J."/>
        </authorList>
    </citation>
    <scope>NUCLEOTIDE SEQUENCE [LARGE SCALE GENOMIC DNA]</scope>
    <source>
        <strain evidence="4 5">DT55</strain>
    </source>
</reference>
<accession>A0ABD5WT10</accession>
<dbReference type="Pfam" id="PF13391">
    <property type="entry name" value="HNH_2"/>
    <property type="match status" value="1"/>
</dbReference>
<evidence type="ECO:0000259" key="3">
    <source>
        <dbReference type="Pfam" id="PF18062"/>
    </source>
</evidence>
<evidence type="ECO:0000313" key="5">
    <source>
        <dbReference type="Proteomes" id="UP001596388"/>
    </source>
</evidence>
<feature type="region of interest" description="Disordered" evidence="1">
    <location>
        <begin position="386"/>
        <end position="409"/>
    </location>
</feature>
<dbReference type="Proteomes" id="UP001596388">
    <property type="component" value="Unassembled WGS sequence"/>
</dbReference>
<feature type="domain" description="HNH nuclease" evidence="2">
    <location>
        <begin position="435"/>
        <end position="486"/>
    </location>
</feature>
<dbReference type="Pfam" id="PF18062">
    <property type="entry name" value="RE_AspBHI_N"/>
    <property type="match status" value="1"/>
</dbReference>
<name>A0ABD5WT10_9EURY</name>
<keyword evidence="4" id="KW-0255">Endonuclease</keyword>
<organism evidence="4 5">
    <name type="scientific">Halobaculum marinum</name>
    <dbReference type="NCBI Taxonomy" id="3031996"/>
    <lineage>
        <taxon>Archaea</taxon>
        <taxon>Methanobacteriati</taxon>
        <taxon>Methanobacteriota</taxon>
        <taxon>Stenosarchaea group</taxon>
        <taxon>Halobacteria</taxon>
        <taxon>Halobacteriales</taxon>
        <taxon>Haloferacaceae</taxon>
        <taxon>Halobaculum</taxon>
    </lineage>
</organism>
<keyword evidence="5" id="KW-1185">Reference proteome</keyword>
<dbReference type="GO" id="GO:0004519">
    <property type="term" value="F:endonuclease activity"/>
    <property type="evidence" value="ECO:0007669"/>
    <property type="project" value="UniProtKB-KW"/>
</dbReference>
<keyword evidence="4" id="KW-0378">Hydrolase</keyword>
<keyword evidence="4" id="KW-0540">Nuclease</keyword>
<dbReference type="InterPro" id="IPR003615">
    <property type="entry name" value="HNH_nuc"/>
</dbReference>
<dbReference type="EMBL" id="JBHTAG010000002">
    <property type="protein sequence ID" value="MFC7096063.1"/>
    <property type="molecule type" value="Genomic_DNA"/>
</dbReference>
<sequence>MPVQAISDWVDELRKRANDRGIRFTAETDGRIFHFVLGEDPGIIGKVRTSEGQSREFRDDQGVEYIWHRYNREQEQAESDDPRRVVNITLDVWDTGRYDLDQDHFLFLTEEMVTAGTYSKGDQKIRVLGSGEYDGPLARHVDDWDAVFSYAVNDSIDDQAESSRSEDSENWYRVGARYYDSTDPERDEFQSWIKGPLESGIGNSAGIRVVEAKTGPQKGEVTAVVIVSSELDDPDGFNRWDDEFDLNNGLIHYWGDAKRSGSESDEPIDEDEFPGNQQLRAVHRLNTTDQRTRYPPILVFRRPESGVVEFNGLCVIEQVELDEFEDNGVPTPNYLYHLGVLDVEEVPLSWIHQRTETGSDALAPDVWHQWVESGEVTPGMRYGEASVTPEPVDDTTIAGPSDTTDTAGRISTGEQTQVRISQEFRNETHDTYGECILTEISDPRLLQVAHILGRADHPEIAEDIGNVVLLTHTHHAAFDADLWTFDANGRLWVSPEFESNDPWLQNTLTLREGAQIPALKDSPVRTEFIQERNSQLDWWPVDD</sequence>
<dbReference type="RefSeq" id="WP_276236452.1">
    <property type="nucleotide sequence ID" value="NZ_CP119989.1"/>
</dbReference>
<dbReference type="InterPro" id="IPR041409">
    <property type="entry name" value="RE_AspBHI_N"/>
</dbReference>
<dbReference type="Gene3D" id="2.30.280.20">
    <property type="match status" value="1"/>
</dbReference>
<comment type="caution">
    <text evidence="4">The sequence shown here is derived from an EMBL/GenBank/DDBJ whole genome shotgun (WGS) entry which is preliminary data.</text>
</comment>
<dbReference type="GeneID" id="79270053"/>
<feature type="domain" description="Restriction endonuclease AspBHI N-terminal" evidence="3">
    <location>
        <begin position="184"/>
        <end position="374"/>
    </location>
</feature>
<gene>
    <name evidence="4" type="ORF">ACFQKD_02000</name>
</gene>
<evidence type="ECO:0000256" key="1">
    <source>
        <dbReference type="SAM" id="MobiDB-lite"/>
    </source>
</evidence>